<evidence type="ECO:0000313" key="3">
    <source>
        <dbReference type="EMBL" id="PKR49719.1"/>
    </source>
</evidence>
<keyword evidence="3" id="KW-0645">Protease</keyword>
<feature type="signal peptide" evidence="1">
    <location>
        <begin position="1"/>
        <end position="26"/>
    </location>
</feature>
<evidence type="ECO:0000256" key="1">
    <source>
        <dbReference type="SAM" id="SignalP"/>
    </source>
</evidence>
<evidence type="ECO:0000259" key="2">
    <source>
        <dbReference type="Pfam" id="PF00144"/>
    </source>
</evidence>
<proteinExistence type="predicted"/>
<gene>
    <name evidence="3" type="ORF">COO20_22090</name>
</gene>
<comment type="caution">
    <text evidence="3">The sequence shown here is derived from an EMBL/GenBank/DDBJ whole genome shotgun (WGS) entry which is preliminary data.</text>
</comment>
<dbReference type="SUPFAM" id="SSF56601">
    <property type="entry name" value="beta-lactamase/transpeptidase-like"/>
    <property type="match status" value="1"/>
</dbReference>
<sequence length="375" mass="40601">MRAGGVALLLPLCLFFVCGIFAPAFAQTKTTPGDPLQTFLQAYVQQAGLPGAVVGITYADGSTRFAAAGLSSAKPNRKMRGAERFYIGSLTKMMTSVVILQLASEQRLKLSDHPARWLSPEYAQSIANAKTATITDLLHNSSGIPDYLDGDFFFELVGREPQHGWRNAELLPLIADRDAVFSPGSEYANSNSNYILLGYIIEQVEQAAIEDVFEKRIFAPLEMDATSFGSFPRDDAIARGYDDGDGDGNLEDVTGFDVGDHLADGGVVSSARDMLAFLRGLFANGALLGPKAIERMTTDTRFAGNGAYGYGVMVGESDWGPVWGHDGTYFGYSSEISWFPEQKTGVVFLTNGRPLNDVPPFTQQLLPALFGNPFQ</sequence>
<feature type="domain" description="Beta-lactamase-related" evidence="2">
    <location>
        <begin position="37"/>
        <end position="356"/>
    </location>
</feature>
<dbReference type="PANTHER" id="PTHR46825">
    <property type="entry name" value="D-ALANYL-D-ALANINE-CARBOXYPEPTIDASE/ENDOPEPTIDASE AMPH"/>
    <property type="match status" value="1"/>
</dbReference>
<dbReference type="EMBL" id="NWTK01000018">
    <property type="protein sequence ID" value="PKR49719.1"/>
    <property type="molecule type" value="Genomic_DNA"/>
</dbReference>
<dbReference type="PANTHER" id="PTHR46825:SF7">
    <property type="entry name" value="D-ALANYL-D-ALANINE CARBOXYPEPTIDASE"/>
    <property type="match status" value="1"/>
</dbReference>
<keyword evidence="3" id="KW-0378">Hydrolase</keyword>
<reference evidence="3 4" key="1">
    <citation type="submission" date="2017-09" db="EMBL/GenBank/DDBJ databases">
        <title>Biodiversity and function of Thalassospira species in the particle-attached aromatic-hydrocarbon-degrading consortia from the surface seawater of the South China Sea.</title>
        <authorList>
            <person name="Dong C."/>
            <person name="Liu R."/>
            <person name="Shao Z."/>
        </authorList>
    </citation>
    <scope>NUCLEOTIDE SEQUENCE [LARGE SCALE GENOMIC DNA]</scope>
    <source>
        <strain evidence="3 4">CSC1P2</strain>
    </source>
</reference>
<dbReference type="Gene3D" id="3.40.710.10">
    <property type="entry name" value="DD-peptidase/beta-lactamase superfamily"/>
    <property type="match status" value="1"/>
</dbReference>
<dbReference type="AlphaFoldDB" id="A0A2N3KGM1"/>
<dbReference type="Proteomes" id="UP000233597">
    <property type="component" value="Unassembled WGS sequence"/>
</dbReference>
<dbReference type="Pfam" id="PF00144">
    <property type="entry name" value="Beta-lactamase"/>
    <property type="match status" value="1"/>
</dbReference>
<protein>
    <submittedName>
        <fullName evidence="3">D-alanyl-D-alanine carboxypeptidase</fullName>
    </submittedName>
</protein>
<dbReference type="OrthoDB" id="7791015at2"/>
<name>A0A2N3KGM1_9PROT</name>
<dbReference type="InterPro" id="IPR050491">
    <property type="entry name" value="AmpC-like"/>
</dbReference>
<accession>A0A2N3KGM1</accession>
<organism evidence="3 4">
    <name type="scientific">Thalassospira marina</name>
    <dbReference type="NCBI Taxonomy" id="2048283"/>
    <lineage>
        <taxon>Bacteria</taxon>
        <taxon>Pseudomonadati</taxon>
        <taxon>Pseudomonadota</taxon>
        <taxon>Alphaproteobacteria</taxon>
        <taxon>Rhodospirillales</taxon>
        <taxon>Thalassospiraceae</taxon>
        <taxon>Thalassospira</taxon>
    </lineage>
</organism>
<dbReference type="GO" id="GO:0004180">
    <property type="term" value="F:carboxypeptidase activity"/>
    <property type="evidence" value="ECO:0007669"/>
    <property type="project" value="UniProtKB-KW"/>
</dbReference>
<feature type="chain" id="PRO_5014723250" evidence="1">
    <location>
        <begin position="27"/>
        <end position="375"/>
    </location>
</feature>
<evidence type="ECO:0000313" key="4">
    <source>
        <dbReference type="Proteomes" id="UP000233597"/>
    </source>
</evidence>
<dbReference type="InterPro" id="IPR001466">
    <property type="entry name" value="Beta-lactam-related"/>
</dbReference>
<dbReference type="InterPro" id="IPR012338">
    <property type="entry name" value="Beta-lactam/transpept-like"/>
</dbReference>
<keyword evidence="1" id="KW-0732">Signal</keyword>
<keyword evidence="3" id="KW-0121">Carboxypeptidase</keyword>